<keyword evidence="2" id="KW-1185">Reference proteome</keyword>
<dbReference type="OrthoDB" id="192973at2157"/>
<name>L9XAR5_9EURY</name>
<evidence type="ECO:0000313" key="1">
    <source>
        <dbReference type="EMBL" id="ELY58732.1"/>
    </source>
</evidence>
<dbReference type="STRING" id="1227498.C492_11605"/>
<comment type="caution">
    <text evidence="1">The sequence shown here is derived from an EMBL/GenBank/DDBJ whole genome shotgun (WGS) entry which is preliminary data.</text>
</comment>
<sequence length="116" mass="13088">MGAVTFETLAFGKTVEEAFSKAVEDARNMHGHGGYTGTIAEKDTFEVIPECEHKDRQKRTVARELIEEGDKRIQSKRGPSGVINCSGTIEAKRYRERKDLKGKHGDVWLFFGWASR</sequence>
<gene>
    <name evidence="1" type="ORF">C492_11605</name>
</gene>
<dbReference type="AlphaFoldDB" id="L9XAR5"/>
<organism evidence="1 2">
    <name type="scientific">Natronococcus jeotgali DSM 18795</name>
    <dbReference type="NCBI Taxonomy" id="1227498"/>
    <lineage>
        <taxon>Archaea</taxon>
        <taxon>Methanobacteriati</taxon>
        <taxon>Methanobacteriota</taxon>
        <taxon>Stenosarchaea group</taxon>
        <taxon>Halobacteria</taxon>
        <taxon>Halobacteriales</taxon>
        <taxon>Natrialbaceae</taxon>
        <taxon>Natronococcus</taxon>
    </lineage>
</organism>
<dbReference type="EMBL" id="AOIA01000112">
    <property type="protein sequence ID" value="ELY58732.1"/>
    <property type="molecule type" value="Genomic_DNA"/>
</dbReference>
<dbReference type="Proteomes" id="UP000011531">
    <property type="component" value="Unassembled WGS sequence"/>
</dbReference>
<accession>L9XAR5</accession>
<protein>
    <submittedName>
        <fullName evidence="1">Uncharacterized protein</fullName>
    </submittedName>
</protein>
<reference evidence="1 2" key="1">
    <citation type="journal article" date="2014" name="PLoS Genet.">
        <title>Phylogenetically driven sequencing of extremely halophilic archaea reveals strategies for static and dynamic osmo-response.</title>
        <authorList>
            <person name="Becker E.A."/>
            <person name="Seitzer P.M."/>
            <person name="Tritt A."/>
            <person name="Larsen D."/>
            <person name="Krusor M."/>
            <person name="Yao A.I."/>
            <person name="Wu D."/>
            <person name="Madern D."/>
            <person name="Eisen J.A."/>
            <person name="Darling A.E."/>
            <person name="Facciotti M.T."/>
        </authorList>
    </citation>
    <scope>NUCLEOTIDE SEQUENCE [LARGE SCALE GENOMIC DNA]</scope>
    <source>
        <strain evidence="1 2">DSM 18795</strain>
    </source>
</reference>
<evidence type="ECO:0000313" key="2">
    <source>
        <dbReference type="Proteomes" id="UP000011531"/>
    </source>
</evidence>
<proteinExistence type="predicted"/>
<dbReference type="RefSeq" id="WP_008423551.1">
    <property type="nucleotide sequence ID" value="NZ_AOIA01000112.1"/>
</dbReference>